<dbReference type="CDD" id="cd01129">
    <property type="entry name" value="PulE-GspE-like"/>
    <property type="match status" value="1"/>
</dbReference>
<dbReference type="InterPro" id="IPR001482">
    <property type="entry name" value="T2SS/T4SS_dom"/>
</dbReference>
<keyword evidence="7" id="KW-1185">Reference proteome</keyword>
<keyword evidence="2" id="KW-0547">Nucleotide-binding</keyword>
<comment type="caution">
    <text evidence="6">The sequence shown here is derived from an EMBL/GenBank/DDBJ whole genome shotgun (WGS) entry which is preliminary data.</text>
</comment>
<dbReference type="InterPro" id="IPR037257">
    <property type="entry name" value="T2SS_E_N_sf"/>
</dbReference>
<evidence type="ECO:0000256" key="1">
    <source>
        <dbReference type="ARBA" id="ARBA00006611"/>
    </source>
</evidence>
<name>A0ABS5Z674_9GAMM</name>
<dbReference type="SUPFAM" id="SSF52540">
    <property type="entry name" value="P-loop containing nucleoside triphosphate hydrolases"/>
    <property type="match status" value="1"/>
</dbReference>
<dbReference type="SUPFAM" id="SSF160246">
    <property type="entry name" value="EspE N-terminal domain-like"/>
    <property type="match status" value="1"/>
</dbReference>
<dbReference type="PANTHER" id="PTHR30258">
    <property type="entry name" value="TYPE II SECRETION SYSTEM PROTEIN GSPE-RELATED"/>
    <property type="match status" value="1"/>
</dbReference>
<comment type="similarity">
    <text evidence="1">Belongs to the GSP E family.</text>
</comment>
<dbReference type="Proteomes" id="UP000690515">
    <property type="component" value="Unassembled WGS sequence"/>
</dbReference>
<evidence type="ECO:0000259" key="5">
    <source>
        <dbReference type="Pfam" id="PF05157"/>
    </source>
</evidence>
<dbReference type="Pfam" id="PF05157">
    <property type="entry name" value="MshEN"/>
    <property type="match status" value="1"/>
</dbReference>
<dbReference type="InterPro" id="IPR027417">
    <property type="entry name" value="P-loop_NTPase"/>
</dbReference>
<dbReference type="Pfam" id="PF00437">
    <property type="entry name" value="T2SSE"/>
    <property type="match status" value="1"/>
</dbReference>
<feature type="domain" description="Type II secretion system protein GspE N-terminal" evidence="5">
    <location>
        <begin position="69"/>
        <end position="152"/>
    </location>
</feature>
<evidence type="ECO:0000256" key="3">
    <source>
        <dbReference type="ARBA" id="ARBA00022840"/>
    </source>
</evidence>
<protein>
    <submittedName>
        <fullName evidence="6">Type II/IV secretion system protein</fullName>
    </submittedName>
</protein>
<sequence>MTNDELERAVVDYILEKNLIPPQKLIQAKIITSYSDNLIYEVLYDLNLLSVDQLNKILSEVTGFPVIDPLYEINKINIPEEVLSLLPNELVLQYVIFPFRLEDNTLFVAMSNPTDKELVDQIEKKSGYPVKRFVCYFKTILRAVVRHYSYMEGKNFNDVIQDAIDEVEGRKDIKPEISIWTEPLGKALKREITLFTNKAEMPAEGEVGVSMLIQQIIDYAIYIGASDIHFEAFEDAIKVRLRKDGILATQWYLPKIIQNRLFNRIKVMGNLRSTMSTYAQDGSFTYQNIVDAGVDIRLSTVPTIHGERIAMRILDKNRRVLELNDLGIPPKEYQTFLKALKSSQGLILNVGPTGSGKTTTIYGALDFLNRDFCSIITMESPIEYQISGVSQIHVDVNKKYNFVEAFSDVLRQDPDVILLGEILDRESAQVAVTAASTGHLIFSTLHATCSAFAIPRLLSLGVDASVLSDVLRVIVAQRLLRILCPQCKVIDELSEGRLQMLGLTREDLGSNNYYRAKGCEYCNHRGYLGRVGCFEVLEVDDRIREMILNGNTGLDVYYYAHQHGMRSMFHDALFKAQQGYTSLDEVIYQAPTFKRV</sequence>
<dbReference type="PANTHER" id="PTHR30258:SF1">
    <property type="entry name" value="PROTEIN TRANSPORT PROTEIN HOFB HOMOLOG"/>
    <property type="match status" value="1"/>
</dbReference>
<evidence type="ECO:0000313" key="6">
    <source>
        <dbReference type="EMBL" id="MBU2709549.1"/>
    </source>
</evidence>
<evidence type="ECO:0000256" key="2">
    <source>
        <dbReference type="ARBA" id="ARBA00022741"/>
    </source>
</evidence>
<feature type="domain" description="Bacterial type II secretion system protein E" evidence="4">
    <location>
        <begin position="208"/>
        <end position="587"/>
    </location>
</feature>
<gene>
    <name evidence="6" type="ORF">KCG35_00595</name>
</gene>
<dbReference type="RefSeq" id="WP_215817715.1">
    <property type="nucleotide sequence ID" value="NZ_JAGSOY010000001.1"/>
</dbReference>
<dbReference type="Gene3D" id="3.30.450.90">
    <property type="match status" value="1"/>
</dbReference>
<evidence type="ECO:0000313" key="7">
    <source>
        <dbReference type="Proteomes" id="UP000690515"/>
    </source>
</evidence>
<dbReference type="InterPro" id="IPR007831">
    <property type="entry name" value="T2SS_GspE_N"/>
</dbReference>
<dbReference type="Gene3D" id="3.40.50.300">
    <property type="entry name" value="P-loop containing nucleotide triphosphate hydrolases"/>
    <property type="match status" value="1"/>
</dbReference>
<dbReference type="Gene3D" id="3.30.300.160">
    <property type="entry name" value="Type II secretion system, protein E, N-terminal domain"/>
    <property type="match status" value="1"/>
</dbReference>
<evidence type="ECO:0000259" key="4">
    <source>
        <dbReference type="Pfam" id="PF00437"/>
    </source>
</evidence>
<proteinExistence type="inferred from homology"/>
<accession>A0ABS5Z674</accession>
<keyword evidence="3" id="KW-0067">ATP-binding</keyword>
<dbReference type="EMBL" id="JAGSOY010000001">
    <property type="protein sequence ID" value="MBU2709549.1"/>
    <property type="molecule type" value="Genomic_DNA"/>
</dbReference>
<reference evidence="6 7" key="1">
    <citation type="submission" date="2021-04" db="EMBL/GenBank/DDBJ databases">
        <authorList>
            <person name="Pira H."/>
            <person name="Risdian C."/>
            <person name="Wink J."/>
        </authorList>
    </citation>
    <scope>NUCLEOTIDE SEQUENCE [LARGE SCALE GENOMIC DNA]</scope>
    <source>
        <strain evidence="6 7">WH53</strain>
    </source>
</reference>
<organism evidence="6 7">
    <name type="scientific">Zooshikella harenae</name>
    <dbReference type="NCBI Taxonomy" id="2827238"/>
    <lineage>
        <taxon>Bacteria</taxon>
        <taxon>Pseudomonadati</taxon>
        <taxon>Pseudomonadota</taxon>
        <taxon>Gammaproteobacteria</taxon>
        <taxon>Oceanospirillales</taxon>
        <taxon>Zooshikellaceae</taxon>
        <taxon>Zooshikella</taxon>
    </lineage>
</organism>